<dbReference type="OrthoDB" id="7580067at2"/>
<dbReference type="AlphaFoldDB" id="A0A437J4L7"/>
<accession>A0A437J4L7</accession>
<evidence type="ECO:0000256" key="1">
    <source>
        <dbReference type="SAM" id="Phobius"/>
    </source>
</evidence>
<comment type="caution">
    <text evidence="2">The sequence shown here is derived from an EMBL/GenBank/DDBJ whole genome shotgun (WGS) entry which is preliminary data.</text>
</comment>
<reference evidence="2 3" key="1">
    <citation type="submission" date="2019-01" db="EMBL/GenBank/DDBJ databases">
        <authorList>
            <person name="Chen W.-M."/>
        </authorList>
    </citation>
    <scope>NUCLEOTIDE SEQUENCE [LARGE SCALE GENOMIC DNA]</scope>
    <source>
        <strain evidence="2 3">TLA-22</strain>
    </source>
</reference>
<evidence type="ECO:0000313" key="3">
    <source>
        <dbReference type="Proteomes" id="UP000282977"/>
    </source>
</evidence>
<organism evidence="2 3">
    <name type="scientific">Sphingobium algorifonticola</name>
    <dbReference type="NCBI Taxonomy" id="2008318"/>
    <lineage>
        <taxon>Bacteria</taxon>
        <taxon>Pseudomonadati</taxon>
        <taxon>Pseudomonadota</taxon>
        <taxon>Alphaproteobacteria</taxon>
        <taxon>Sphingomonadales</taxon>
        <taxon>Sphingomonadaceae</taxon>
        <taxon>Sphingobium</taxon>
    </lineage>
</organism>
<feature type="transmembrane region" description="Helical" evidence="1">
    <location>
        <begin position="50"/>
        <end position="70"/>
    </location>
</feature>
<evidence type="ECO:0000313" key="2">
    <source>
        <dbReference type="EMBL" id="RVT39596.1"/>
    </source>
</evidence>
<proteinExistence type="predicted"/>
<dbReference type="Proteomes" id="UP000282977">
    <property type="component" value="Unassembled WGS sequence"/>
</dbReference>
<sequence length="71" mass="7847">MAMRILKFDLNTYNQTKDLPGGPVFGVVEEELADIEMFTDQHGNPTRGGMIGYALAYLLMAGFVGAIFYLL</sequence>
<dbReference type="EMBL" id="RZUL01000006">
    <property type="protein sequence ID" value="RVT39596.1"/>
    <property type="molecule type" value="Genomic_DNA"/>
</dbReference>
<keyword evidence="1" id="KW-0472">Membrane</keyword>
<keyword evidence="1" id="KW-1133">Transmembrane helix</keyword>
<keyword evidence="1" id="KW-0812">Transmembrane</keyword>
<gene>
    <name evidence="2" type="ORF">ENE74_14625</name>
</gene>
<name>A0A437J4L7_9SPHN</name>
<protein>
    <submittedName>
        <fullName evidence="2">Uncharacterized protein</fullName>
    </submittedName>
</protein>
<keyword evidence="3" id="KW-1185">Reference proteome</keyword>